<keyword evidence="3" id="KW-1185">Reference proteome</keyword>
<sequence>MKVLFYLGIFGLLLFEFLKVYFIMPMPGSQQWASLEFAYLLHQSRWFFRCSLIIIAVVGLMPAFAVTRKWLPITCLVIVVGFVWMLNFKMSADAMFKEPQNLNFQSKGQFTGSDSMLVVVTSNRQETKAYPVRYLVYHHQVRDYVGGDPVMVTYCSVCRTGRVFSPLIDGNEATFRLVGMDYFNAMFEDAGTGSWWQQATGEAIAGPLKGHQLKELEALQMSVHGFFNAYPDGLIMEADPDFLTEYDSLGKYEVGESESELTGTSPFSWDEKSWVVGVTVDGESKAYDWNALVAERLIHDQIGNESIVLILSDDSQSFVAFRRESSDTFSLERDTLISGKGKNYSFTGASLNPSYPDLERIQAYQEFWHSWRTFRPNTTRYPD</sequence>
<feature type="transmembrane region" description="Helical" evidence="1">
    <location>
        <begin position="46"/>
        <end position="64"/>
    </location>
</feature>
<keyword evidence="1" id="KW-0812">Transmembrane</keyword>
<feature type="transmembrane region" description="Helical" evidence="1">
    <location>
        <begin position="6"/>
        <end position="25"/>
    </location>
</feature>
<evidence type="ECO:0000313" key="3">
    <source>
        <dbReference type="Proteomes" id="UP001163156"/>
    </source>
</evidence>
<organism evidence="2 3">
    <name type="scientific">Algoriphagus halophytocola</name>
    <dbReference type="NCBI Taxonomy" id="2991499"/>
    <lineage>
        <taxon>Bacteria</taxon>
        <taxon>Pseudomonadati</taxon>
        <taxon>Bacteroidota</taxon>
        <taxon>Cytophagia</taxon>
        <taxon>Cytophagales</taxon>
        <taxon>Cyclobacteriaceae</taxon>
        <taxon>Algoriphagus</taxon>
    </lineage>
</organism>
<proteinExistence type="predicted"/>
<gene>
    <name evidence="2" type="ORF">OM944_14560</name>
</gene>
<feature type="transmembrane region" description="Helical" evidence="1">
    <location>
        <begin position="70"/>
        <end position="88"/>
    </location>
</feature>
<name>A0ABY6MGW2_9BACT</name>
<evidence type="ECO:0000313" key="2">
    <source>
        <dbReference type="EMBL" id="UZD21886.1"/>
    </source>
</evidence>
<dbReference type="Proteomes" id="UP001163156">
    <property type="component" value="Chromosome"/>
</dbReference>
<dbReference type="InterPro" id="IPR021516">
    <property type="entry name" value="DUF3179"/>
</dbReference>
<dbReference type="RefSeq" id="WP_264808352.1">
    <property type="nucleotide sequence ID" value="NZ_CP110226.1"/>
</dbReference>
<accession>A0ABY6MGW2</accession>
<reference evidence="2" key="1">
    <citation type="submission" date="2022-10" db="EMBL/GenBank/DDBJ databases">
        <title>Algoriphagus sp. a novel bacteria isolate from halophytes salicornia europaea.</title>
        <authorList>
            <person name="Peng Y."/>
            <person name="Jiang L."/>
            <person name="Lee J."/>
        </authorList>
    </citation>
    <scope>NUCLEOTIDE SEQUENCE</scope>
    <source>
        <strain evidence="2">TR-M5</strain>
    </source>
</reference>
<protein>
    <submittedName>
        <fullName evidence="2">DUF3179 domain-containing protein</fullName>
    </submittedName>
</protein>
<dbReference type="EMBL" id="CP110226">
    <property type="protein sequence ID" value="UZD21886.1"/>
    <property type="molecule type" value="Genomic_DNA"/>
</dbReference>
<keyword evidence="1" id="KW-1133">Transmembrane helix</keyword>
<evidence type="ECO:0000256" key="1">
    <source>
        <dbReference type="SAM" id="Phobius"/>
    </source>
</evidence>
<keyword evidence="1" id="KW-0472">Membrane</keyword>
<dbReference type="Pfam" id="PF11376">
    <property type="entry name" value="DUF3179"/>
    <property type="match status" value="1"/>
</dbReference>